<dbReference type="HOGENOM" id="CLU_1642526_0_0_10"/>
<evidence type="ECO:0000313" key="2">
    <source>
        <dbReference type="EMBL" id="AFC25345.1"/>
    </source>
</evidence>
<evidence type="ECO:0000256" key="1">
    <source>
        <dbReference type="SAM" id="SignalP"/>
    </source>
</evidence>
<reference evidence="2 3" key="1">
    <citation type="journal article" date="2012" name="Stand. Genomic Sci.">
        <title>Complete genome sequencing and analysis of Saprospira grandis str. Lewin, a predatory marine bacterium.</title>
        <authorList>
            <person name="Saw J.H."/>
            <person name="Yuryev A."/>
            <person name="Kanbe M."/>
            <person name="Hou S."/>
            <person name="Young A.G."/>
            <person name="Aizawa S."/>
            <person name="Alam M."/>
        </authorList>
    </citation>
    <scope>NUCLEOTIDE SEQUENCE [LARGE SCALE GENOMIC DNA]</scope>
    <source>
        <strain evidence="2 3">Lewin</strain>
    </source>
</reference>
<protein>
    <recommendedName>
        <fullName evidence="4">Lipoprotein</fullName>
    </recommendedName>
</protein>
<keyword evidence="3" id="KW-1185">Reference proteome</keyword>
<dbReference type="EMBL" id="CP002831">
    <property type="protein sequence ID" value="AFC25345.1"/>
    <property type="molecule type" value="Genomic_DNA"/>
</dbReference>
<proteinExistence type="predicted"/>
<sequence length="161" mass="18297">MRFLFALFLLSSSLLLSCDKNGDRLELPFTTWVEVPAGLNGVLTYHFPTDVYTNGTVPENLKQAQPARIRLYLEDGQASFDFARRVYLDAVTDSSRNELGYRLDVPLTNSASLDLFPSIVDLKEQLAQDQFRIELKIDLRSTTTATSRMRIELDFLAELLD</sequence>
<keyword evidence="1" id="KW-0732">Signal</keyword>
<dbReference type="OrthoDB" id="1492516at2"/>
<name>H6L817_SAPGL</name>
<organism evidence="2 3">
    <name type="scientific">Saprospira grandis (strain Lewin)</name>
    <dbReference type="NCBI Taxonomy" id="984262"/>
    <lineage>
        <taxon>Bacteria</taxon>
        <taxon>Pseudomonadati</taxon>
        <taxon>Bacteroidota</taxon>
        <taxon>Saprospiria</taxon>
        <taxon>Saprospirales</taxon>
        <taxon>Saprospiraceae</taxon>
        <taxon>Saprospira</taxon>
    </lineage>
</organism>
<dbReference type="Proteomes" id="UP000007519">
    <property type="component" value="Chromosome"/>
</dbReference>
<dbReference type="KEGG" id="sgn:SGRA_2617"/>
<gene>
    <name evidence="2" type="ordered locus">SGRA_2617</name>
</gene>
<feature type="chain" id="PRO_5003604051" description="Lipoprotein" evidence="1">
    <location>
        <begin position="18"/>
        <end position="161"/>
    </location>
</feature>
<accession>H6L817</accession>
<dbReference type="STRING" id="984262.SGRA_2617"/>
<evidence type="ECO:0008006" key="4">
    <source>
        <dbReference type="Google" id="ProtNLM"/>
    </source>
</evidence>
<feature type="signal peptide" evidence="1">
    <location>
        <begin position="1"/>
        <end position="17"/>
    </location>
</feature>
<dbReference type="PROSITE" id="PS51257">
    <property type="entry name" value="PROKAR_LIPOPROTEIN"/>
    <property type="match status" value="1"/>
</dbReference>
<dbReference type="RefSeq" id="WP_015692956.1">
    <property type="nucleotide sequence ID" value="NC_016940.1"/>
</dbReference>
<evidence type="ECO:0000313" key="3">
    <source>
        <dbReference type="Proteomes" id="UP000007519"/>
    </source>
</evidence>
<dbReference type="AlphaFoldDB" id="H6L817"/>